<protein>
    <submittedName>
        <fullName evidence="4">Alpha/beta-hydrolase</fullName>
    </submittedName>
</protein>
<dbReference type="GeneID" id="28766573"/>
<dbReference type="GO" id="GO:0006508">
    <property type="term" value="P:proteolysis"/>
    <property type="evidence" value="ECO:0007669"/>
    <property type="project" value="InterPro"/>
</dbReference>
<dbReference type="SUPFAM" id="SSF53474">
    <property type="entry name" value="alpha/beta-Hydrolases"/>
    <property type="match status" value="1"/>
</dbReference>
<evidence type="ECO:0000313" key="4">
    <source>
        <dbReference type="EMBL" id="OAG02598.1"/>
    </source>
</evidence>
<dbReference type="Pfam" id="PF00561">
    <property type="entry name" value="Abhydrolase_1"/>
    <property type="match status" value="1"/>
</dbReference>
<evidence type="ECO:0000259" key="3">
    <source>
        <dbReference type="Pfam" id="PF00561"/>
    </source>
</evidence>
<organism evidence="4 5">
    <name type="scientific">Paraphaeosphaeria sporulosa</name>
    <dbReference type="NCBI Taxonomy" id="1460663"/>
    <lineage>
        <taxon>Eukaryota</taxon>
        <taxon>Fungi</taxon>
        <taxon>Dikarya</taxon>
        <taxon>Ascomycota</taxon>
        <taxon>Pezizomycotina</taxon>
        <taxon>Dothideomycetes</taxon>
        <taxon>Pleosporomycetidae</taxon>
        <taxon>Pleosporales</taxon>
        <taxon>Massarineae</taxon>
        <taxon>Didymosphaeriaceae</taxon>
        <taxon>Paraphaeosphaeria</taxon>
    </lineage>
</organism>
<reference evidence="4 5" key="1">
    <citation type="submission" date="2016-05" db="EMBL/GenBank/DDBJ databases">
        <title>Comparative analysis of secretome profiles of manganese(II)-oxidizing ascomycete fungi.</title>
        <authorList>
            <consortium name="DOE Joint Genome Institute"/>
            <person name="Zeiner C.A."/>
            <person name="Purvine S.O."/>
            <person name="Zink E.M."/>
            <person name="Wu S."/>
            <person name="Pasa-Tolic L."/>
            <person name="Chaput D.L."/>
            <person name="Haridas S."/>
            <person name="Grigoriev I.V."/>
            <person name="Santelli C.M."/>
            <person name="Hansel C.M."/>
        </authorList>
    </citation>
    <scope>NUCLEOTIDE SEQUENCE [LARGE SCALE GENOMIC DNA]</scope>
    <source>
        <strain evidence="4 5">AP3s5-JAC2a</strain>
    </source>
</reference>
<dbReference type="STRING" id="1460663.A0A177C746"/>
<sequence>MVEYVQINGAKLAYVISSTDASKPLFITLHGGRGFGSHESDYIAYSPLANKYRILSFDYRGHGSSSSTKPYTFHQLVEDIEGMRQHFTGNIDEFVLCGGSFGGYLAQQYAITYPHHISHLILRGTAPSHHHEGEAIKVLEKRLHKAPSLSVNQLKNKIFGRFESDEEFRLVMHAAAPLYSETFDADAALSNTLRTMYFAESHNDLYSEREKYFDYRADLKHIVARTLIIVGDQDWICPPKQSEIIASHIPGSRLEIFRGANHSVHHEKNEEVIRLIQDWVEE</sequence>
<keyword evidence="5" id="KW-1185">Reference proteome</keyword>
<dbReference type="OrthoDB" id="408373at2759"/>
<evidence type="ECO:0000256" key="2">
    <source>
        <dbReference type="ARBA" id="ARBA00022801"/>
    </source>
</evidence>
<dbReference type="Gene3D" id="3.40.50.1820">
    <property type="entry name" value="alpha/beta hydrolase"/>
    <property type="match status" value="1"/>
</dbReference>
<dbReference type="InterPro" id="IPR029058">
    <property type="entry name" value="AB_hydrolase_fold"/>
</dbReference>
<dbReference type="PRINTS" id="PR00111">
    <property type="entry name" value="ABHYDROLASE"/>
</dbReference>
<dbReference type="Proteomes" id="UP000077069">
    <property type="component" value="Unassembled WGS sequence"/>
</dbReference>
<accession>A0A177C746</accession>
<dbReference type="PANTHER" id="PTHR43798">
    <property type="entry name" value="MONOACYLGLYCEROL LIPASE"/>
    <property type="match status" value="1"/>
</dbReference>
<dbReference type="EMBL" id="KV441555">
    <property type="protein sequence ID" value="OAG02598.1"/>
    <property type="molecule type" value="Genomic_DNA"/>
</dbReference>
<keyword evidence="2 4" id="KW-0378">Hydrolase</keyword>
<evidence type="ECO:0000256" key="1">
    <source>
        <dbReference type="ARBA" id="ARBA00010088"/>
    </source>
</evidence>
<dbReference type="InterPro" id="IPR002410">
    <property type="entry name" value="Peptidase_S33"/>
</dbReference>
<dbReference type="InParanoid" id="A0A177C746"/>
<dbReference type="PRINTS" id="PR00793">
    <property type="entry name" value="PROAMNOPTASE"/>
</dbReference>
<name>A0A177C746_9PLEO</name>
<dbReference type="PANTHER" id="PTHR43798:SF33">
    <property type="entry name" value="HYDROLASE, PUTATIVE (AFU_ORTHOLOGUE AFUA_2G14860)-RELATED"/>
    <property type="match status" value="1"/>
</dbReference>
<dbReference type="InterPro" id="IPR050266">
    <property type="entry name" value="AB_hydrolase_sf"/>
</dbReference>
<proteinExistence type="inferred from homology"/>
<evidence type="ECO:0000313" key="5">
    <source>
        <dbReference type="Proteomes" id="UP000077069"/>
    </source>
</evidence>
<feature type="domain" description="AB hydrolase-1" evidence="3">
    <location>
        <begin position="24"/>
        <end position="268"/>
    </location>
</feature>
<comment type="similarity">
    <text evidence="1">Belongs to the peptidase S33 family.</text>
</comment>
<dbReference type="GO" id="GO:0016020">
    <property type="term" value="C:membrane"/>
    <property type="evidence" value="ECO:0007669"/>
    <property type="project" value="TreeGrafter"/>
</dbReference>
<dbReference type="GO" id="GO:0008233">
    <property type="term" value="F:peptidase activity"/>
    <property type="evidence" value="ECO:0007669"/>
    <property type="project" value="InterPro"/>
</dbReference>
<dbReference type="AlphaFoldDB" id="A0A177C746"/>
<dbReference type="InterPro" id="IPR000073">
    <property type="entry name" value="AB_hydrolase_1"/>
</dbReference>
<gene>
    <name evidence="4" type="ORF">CC84DRAFT_1219573</name>
</gene>
<dbReference type="RefSeq" id="XP_018032963.1">
    <property type="nucleotide sequence ID" value="XM_018183087.1"/>
</dbReference>